<proteinExistence type="predicted"/>
<dbReference type="SUPFAM" id="SSF103473">
    <property type="entry name" value="MFS general substrate transporter"/>
    <property type="match status" value="1"/>
</dbReference>
<evidence type="ECO:0000313" key="9">
    <source>
        <dbReference type="Proteomes" id="UP000037035"/>
    </source>
</evidence>
<dbReference type="STRING" id="27349.A0A0L6V496"/>
<dbReference type="AlphaFoldDB" id="A0A0L6V496"/>
<evidence type="ECO:0000256" key="3">
    <source>
        <dbReference type="ARBA" id="ARBA00022989"/>
    </source>
</evidence>
<comment type="caution">
    <text evidence="8">The sequence shown here is derived from an EMBL/GenBank/DDBJ whole genome shotgun (WGS) entry which is preliminary data.</text>
</comment>
<evidence type="ECO:0000256" key="2">
    <source>
        <dbReference type="ARBA" id="ARBA00022692"/>
    </source>
</evidence>
<protein>
    <recommendedName>
        <fullName evidence="7">Major facilitator superfamily (MFS) profile domain-containing protein</fullName>
    </recommendedName>
</protein>
<evidence type="ECO:0000256" key="4">
    <source>
        <dbReference type="ARBA" id="ARBA00023136"/>
    </source>
</evidence>
<keyword evidence="9" id="KW-1185">Reference proteome</keyword>
<dbReference type="InterPro" id="IPR005828">
    <property type="entry name" value="MFS_sugar_transport-like"/>
</dbReference>
<organism evidence="8 9">
    <name type="scientific">Puccinia sorghi</name>
    <dbReference type="NCBI Taxonomy" id="27349"/>
    <lineage>
        <taxon>Eukaryota</taxon>
        <taxon>Fungi</taxon>
        <taxon>Dikarya</taxon>
        <taxon>Basidiomycota</taxon>
        <taxon>Pucciniomycotina</taxon>
        <taxon>Pucciniomycetes</taxon>
        <taxon>Pucciniales</taxon>
        <taxon>Pucciniaceae</taxon>
        <taxon>Puccinia</taxon>
    </lineage>
</organism>
<evidence type="ECO:0000259" key="7">
    <source>
        <dbReference type="PROSITE" id="PS50850"/>
    </source>
</evidence>
<dbReference type="InterPro" id="IPR020846">
    <property type="entry name" value="MFS_dom"/>
</dbReference>
<reference evidence="8 9" key="1">
    <citation type="submission" date="2015-08" db="EMBL/GenBank/DDBJ databases">
        <title>Next Generation Sequencing and Analysis of the Genome of Puccinia sorghi L Schw, the Causal Agent of Maize Common Rust.</title>
        <authorList>
            <person name="Rochi L."/>
            <person name="Burguener G."/>
            <person name="Darino M."/>
            <person name="Turjanski A."/>
            <person name="Kreff E."/>
            <person name="Dieguez M.J."/>
            <person name="Sacco F."/>
        </authorList>
    </citation>
    <scope>NUCLEOTIDE SEQUENCE [LARGE SCALE GENOMIC DNA]</scope>
    <source>
        <strain evidence="8 9">RO10H11247</strain>
    </source>
</reference>
<dbReference type="PROSITE" id="PS50850">
    <property type="entry name" value="MFS"/>
    <property type="match status" value="1"/>
</dbReference>
<dbReference type="Gene3D" id="1.20.1250.20">
    <property type="entry name" value="MFS general substrate transporter like domains"/>
    <property type="match status" value="1"/>
</dbReference>
<gene>
    <name evidence="8" type="ORF">VP01_264g1</name>
</gene>
<keyword evidence="4 6" id="KW-0472">Membrane</keyword>
<sequence>MSSSPTQHNSHPESNPMTFAHSSSIVEADQKAVLTEKRLDALDVTEKSSPSNSLQLLPPREWKYAKFFPELDVGRQHCRWNCHHVVFSSSADPSPLIIFILFFFPLLLLQPTLITIIRIHGEYYLGVNNTLDYQQKMGIFSQPQTEADSAKIGGQVFALLKSTPISGTFIGALIGGSLGDRIGRLKTIVFACFWAMFGASLQASAQNVTL</sequence>
<keyword evidence="3 6" id="KW-1133">Transmembrane helix</keyword>
<dbReference type="InterPro" id="IPR036259">
    <property type="entry name" value="MFS_trans_sf"/>
</dbReference>
<comment type="subcellular location">
    <subcellularLocation>
        <location evidence="1">Membrane</location>
        <topology evidence="1">Multi-pass membrane protein</topology>
    </subcellularLocation>
</comment>
<evidence type="ECO:0000256" key="5">
    <source>
        <dbReference type="SAM" id="MobiDB-lite"/>
    </source>
</evidence>
<dbReference type="OrthoDB" id="2502894at2759"/>
<feature type="transmembrane region" description="Helical" evidence="6">
    <location>
        <begin position="96"/>
        <end position="117"/>
    </location>
</feature>
<dbReference type="EMBL" id="LAVV01007557">
    <property type="protein sequence ID" value="KNZ55559.1"/>
    <property type="molecule type" value="Genomic_DNA"/>
</dbReference>
<feature type="domain" description="Major facilitator superfamily (MFS) profile" evidence="7">
    <location>
        <begin position="96"/>
        <end position="210"/>
    </location>
</feature>
<accession>A0A0L6V496</accession>
<name>A0A0L6V496_9BASI</name>
<evidence type="ECO:0000256" key="6">
    <source>
        <dbReference type="SAM" id="Phobius"/>
    </source>
</evidence>
<evidence type="ECO:0000256" key="1">
    <source>
        <dbReference type="ARBA" id="ARBA00004141"/>
    </source>
</evidence>
<dbReference type="GO" id="GO:0022857">
    <property type="term" value="F:transmembrane transporter activity"/>
    <property type="evidence" value="ECO:0007669"/>
    <property type="project" value="InterPro"/>
</dbReference>
<dbReference type="GO" id="GO:0016020">
    <property type="term" value="C:membrane"/>
    <property type="evidence" value="ECO:0007669"/>
    <property type="project" value="UniProtKB-SubCell"/>
</dbReference>
<dbReference type="VEuPathDB" id="FungiDB:VP01_264g1"/>
<dbReference type="Proteomes" id="UP000037035">
    <property type="component" value="Unassembled WGS sequence"/>
</dbReference>
<evidence type="ECO:0000313" key="8">
    <source>
        <dbReference type="EMBL" id="KNZ55559.1"/>
    </source>
</evidence>
<feature type="region of interest" description="Disordered" evidence="5">
    <location>
        <begin position="1"/>
        <end position="20"/>
    </location>
</feature>
<keyword evidence="2 6" id="KW-0812">Transmembrane</keyword>
<dbReference type="Pfam" id="PF00083">
    <property type="entry name" value="Sugar_tr"/>
    <property type="match status" value="1"/>
</dbReference>